<dbReference type="EMBL" id="CYHC01000014">
    <property type="protein sequence ID" value="CUA90604.1"/>
    <property type="molecule type" value="Genomic_DNA"/>
</dbReference>
<feature type="transmembrane region" description="Helical" evidence="1">
    <location>
        <begin position="12"/>
        <end position="34"/>
    </location>
</feature>
<proteinExistence type="predicted"/>
<evidence type="ECO:0000313" key="3">
    <source>
        <dbReference type="Proteomes" id="UP000182178"/>
    </source>
</evidence>
<keyword evidence="1" id="KW-0812">Transmembrane</keyword>
<organism evidence="2 3">
    <name type="scientific">Chelatococcus sambhunathii</name>
    <dbReference type="NCBI Taxonomy" id="363953"/>
    <lineage>
        <taxon>Bacteria</taxon>
        <taxon>Pseudomonadati</taxon>
        <taxon>Pseudomonadota</taxon>
        <taxon>Alphaproteobacteria</taxon>
        <taxon>Hyphomicrobiales</taxon>
        <taxon>Chelatococcaceae</taxon>
        <taxon>Chelatococcus</taxon>
    </lineage>
</organism>
<dbReference type="Proteomes" id="UP000182178">
    <property type="component" value="Unassembled WGS sequence"/>
</dbReference>
<evidence type="ECO:0000313" key="2">
    <source>
        <dbReference type="EMBL" id="CUA90604.1"/>
    </source>
</evidence>
<dbReference type="Pfam" id="PF24752">
    <property type="entry name" value="DUF7697"/>
    <property type="match status" value="1"/>
</dbReference>
<gene>
    <name evidence="2" type="ORF">Ga0061061_11422</name>
</gene>
<keyword evidence="1" id="KW-0472">Membrane</keyword>
<name>A0ABM9U8Y8_9HYPH</name>
<accession>A0ABM9U8Y8</accession>
<keyword evidence="3" id="KW-1185">Reference proteome</keyword>
<evidence type="ECO:0000256" key="1">
    <source>
        <dbReference type="SAM" id="Phobius"/>
    </source>
</evidence>
<comment type="caution">
    <text evidence="2">The sequence shown here is derived from an EMBL/GenBank/DDBJ whole genome shotgun (WGS) entry which is preliminary data.</text>
</comment>
<sequence length="57" mass="6069">MLKRAAGQVRAVMGGVYALDFSAVLLLADAMGALNTLLVDLLPEIEPIIVRGYARDP</sequence>
<dbReference type="InterPro" id="IPR056114">
    <property type="entry name" value="DUF7697"/>
</dbReference>
<protein>
    <submittedName>
        <fullName evidence="2">Uncharacterized protein</fullName>
    </submittedName>
</protein>
<keyword evidence="1" id="KW-1133">Transmembrane helix</keyword>
<dbReference type="RefSeq" id="WP_169790120.1">
    <property type="nucleotide sequence ID" value="NZ_CYHC01000014.1"/>
</dbReference>
<reference evidence="2 3" key="1">
    <citation type="submission" date="2015-08" db="EMBL/GenBank/DDBJ databases">
        <authorList>
            <person name="Varghese N."/>
        </authorList>
    </citation>
    <scope>NUCLEOTIDE SEQUENCE [LARGE SCALE GENOMIC DNA]</scope>
    <source>
        <strain evidence="2 3">DSM 18167</strain>
    </source>
</reference>